<comment type="caution">
    <text evidence="10">The sequence shown here is derived from an EMBL/GenBank/DDBJ whole genome shotgun (WGS) entry which is preliminary data.</text>
</comment>
<evidence type="ECO:0000256" key="6">
    <source>
        <dbReference type="ARBA" id="ARBA00023136"/>
    </source>
</evidence>
<dbReference type="SUPFAM" id="SSF161098">
    <property type="entry name" value="MetI-like"/>
    <property type="match status" value="1"/>
</dbReference>
<keyword evidence="6 7" id="KW-0472">Membrane</keyword>
<evidence type="ECO:0000313" key="11">
    <source>
        <dbReference type="Proteomes" id="UP000730482"/>
    </source>
</evidence>
<dbReference type="RefSeq" id="WP_212009362.1">
    <property type="nucleotide sequence ID" value="NZ_JAAFYZ010000035.1"/>
</dbReference>
<proteinExistence type="inferred from homology"/>
<evidence type="ECO:0000256" key="2">
    <source>
        <dbReference type="ARBA" id="ARBA00022448"/>
    </source>
</evidence>
<keyword evidence="3" id="KW-1003">Cell membrane</keyword>
<evidence type="ECO:0000256" key="7">
    <source>
        <dbReference type="RuleBase" id="RU363032"/>
    </source>
</evidence>
<protein>
    <submittedName>
        <fullName evidence="10">ABC transporter permease</fullName>
    </submittedName>
</protein>
<feature type="transmembrane region" description="Helical" evidence="7">
    <location>
        <begin position="106"/>
        <end position="130"/>
    </location>
</feature>
<feature type="transmembrane region" description="Helical" evidence="7">
    <location>
        <begin position="43"/>
        <end position="64"/>
    </location>
</feature>
<feature type="transmembrane region" description="Helical" evidence="7">
    <location>
        <begin position="210"/>
        <end position="237"/>
    </location>
</feature>
<reference evidence="10 11" key="1">
    <citation type="submission" date="2020-02" db="EMBL/GenBank/DDBJ databases">
        <title>Acidophilic actinobacteria isolated from forest soil.</title>
        <authorList>
            <person name="Golinska P."/>
        </authorList>
    </citation>
    <scope>NUCLEOTIDE SEQUENCE [LARGE SCALE GENOMIC DNA]</scope>
    <source>
        <strain evidence="10 11">NL8</strain>
    </source>
</reference>
<comment type="subcellular location">
    <subcellularLocation>
        <location evidence="1 7">Cell membrane</location>
        <topology evidence="1 7">Multi-pass membrane protein</topology>
    </subcellularLocation>
</comment>
<organism evidence="10 11">
    <name type="scientific">Catenulispora pinistramenti</name>
    <dbReference type="NCBI Taxonomy" id="2705254"/>
    <lineage>
        <taxon>Bacteria</taxon>
        <taxon>Bacillati</taxon>
        <taxon>Actinomycetota</taxon>
        <taxon>Actinomycetes</taxon>
        <taxon>Catenulisporales</taxon>
        <taxon>Catenulisporaceae</taxon>
        <taxon>Catenulispora</taxon>
    </lineage>
</organism>
<dbReference type="InterPro" id="IPR050366">
    <property type="entry name" value="BP-dependent_transpt_permease"/>
</dbReference>
<dbReference type="PANTHER" id="PTHR43386:SF1">
    <property type="entry name" value="D,D-DIPEPTIDE TRANSPORT SYSTEM PERMEASE PROTEIN DDPC-RELATED"/>
    <property type="match status" value="1"/>
</dbReference>
<evidence type="ECO:0000259" key="9">
    <source>
        <dbReference type="PROSITE" id="PS50928"/>
    </source>
</evidence>
<dbReference type="InterPro" id="IPR035906">
    <property type="entry name" value="MetI-like_sf"/>
</dbReference>
<gene>
    <name evidence="10" type="ORF">KGQ19_12990</name>
</gene>
<dbReference type="Pfam" id="PF00528">
    <property type="entry name" value="BPD_transp_1"/>
    <property type="match status" value="1"/>
</dbReference>
<evidence type="ECO:0000256" key="5">
    <source>
        <dbReference type="ARBA" id="ARBA00022989"/>
    </source>
</evidence>
<keyword evidence="5 7" id="KW-1133">Transmembrane helix</keyword>
<name>A0ABS5KP01_9ACTN</name>
<comment type="similarity">
    <text evidence="7">Belongs to the binding-protein-dependent transport system permease family.</text>
</comment>
<dbReference type="EMBL" id="JAAFYZ010000035">
    <property type="protein sequence ID" value="MBS2547782.1"/>
    <property type="molecule type" value="Genomic_DNA"/>
</dbReference>
<dbReference type="Gene3D" id="1.10.3720.10">
    <property type="entry name" value="MetI-like"/>
    <property type="match status" value="1"/>
</dbReference>
<dbReference type="PANTHER" id="PTHR43386">
    <property type="entry name" value="OLIGOPEPTIDE TRANSPORT SYSTEM PERMEASE PROTEIN APPC"/>
    <property type="match status" value="1"/>
</dbReference>
<keyword evidence="11" id="KW-1185">Reference proteome</keyword>
<evidence type="ECO:0000256" key="4">
    <source>
        <dbReference type="ARBA" id="ARBA00022692"/>
    </source>
</evidence>
<feature type="region of interest" description="Disordered" evidence="8">
    <location>
        <begin position="1"/>
        <end position="27"/>
    </location>
</feature>
<feature type="transmembrane region" description="Helical" evidence="7">
    <location>
        <begin position="273"/>
        <end position="297"/>
    </location>
</feature>
<keyword evidence="4 7" id="KW-0812">Transmembrane</keyword>
<evidence type="ECO:0000256" key="1">
    <source>
        <dbReference type="ARBA" id="ARBA00004651"/>
    </source>
</evidence>
<dbReference type="PROSITE" id="PS50928">
    <property type="entry name" value="ABC_TM1"/>
    <property type="match status" value="1"/>
</dbReference>
<sequence>MTTLTSADSATAPEAPVGPPASGRRRGRSGVWRAFLSNRKANVGFGMFFVLLVMAVFPSLFTSVSDPTAPGKFMPRLTPSGGHLFGTTSLGQDIWALFVYGAREPLIIAVVAGGLATIVSVLVGVSAAYLGGIPDDIISFVTNVVLVIPTFPLVIVLSAYAGKPTLTIMIAVLVVTGWSYGANQMRAQALSLRNRDFLESARVRGERRSYIIVFEMLPTMISLIIANFLGAALYSVLAAAGLQFLGLGDPNSDSWGTMLYWADSQSALESGTAWWAILPAIGIAVLGVAFALMNYAFDEISNPALRPVRRQRGKKLASRLRPASAPASAIAGGGGRK</sequence>
<evidence type="ECO:0000256" key="8">
    <source>
        <dbReference type="SAM" id="MobiDB-lite"/>
    </source>
</evidence>
<feature type="transmembrane region" description="Helical" evidence="7">
    <location>
        <begin position="166"/>
        <end position="183"/>
    </location>
</feature>
<evidence type="ECO:0000313" key="10">
    <source>
        <dbReference type="EMBL" id="MBS2547782.1"/>
    </source>
</evidence>
<keyword evidence="2 7" id="KW-0813">Transport</keyword>
<feature type="transmembrane region" description="Helical" evidence="7">
    <location>
        <begin position="137"/>
        <end position="160"/>
    </location>
</feature>
<feature type="domain" description="ABC transmembrane type-1" evidence="9">
    <location>
        <begin position="106"/>
        <end position="296"/>
    </location>
</feature>
<dbReference type="Proteomes" id="UP000730482">
    <property type="component" value="Unassembled WGS sequence"/>
</dbReference>
<accession>A0ABS5KP01</accession>
<dbReference type="CDD" id="cd06261">
    <property type="entry name" value="TM_PBP2"/>
    <property type="match status" value="1"/>
</dbReference>
<evidence type="ECO:0000256" key="3">
    <source>
        <dbReference type="ARBA" id="ARBA00022475"/>
    </source>
</evidence>
<dbReference type="InterPro" id="IPR000515">
    <property type="entry name" value="MetI-like"/>
</dbReference>